<dbReference type="EMBL" id="CAMPGE010023534">
    <property type="protein sequence ID" value="CAI2381463.1"/>
    <property type="molecule type" value="Genomic_DNA"/>
</dbReference>
<evidence type="ECO:0000313" key="1">
    <source>
        <dbReference type="EMBL" id="CAI2381463.1"/>
    </source>
</evidence>
<protein>
    <submittedName>
        <fullName evidence="1">Uncharacterized protein</fullName>
    </submittedName>
</protein>
<comment type="caution">
    <text evidence="1">The sequence shown here is derived from an EMBL/GenBank/DDBJ whole genome shotgun (WGS) entry which is preliminary data.</text>
</comment>
<accession>A0AAD1XXS5</accession>
<name>A0AAD1XXS5_EUPCR</name>
<evidence type="ECO:0000313" key="2">
    <source>
        <dbReference type="Proteomes" id="UP001295684"/>
    </source>
</evidence>
<gene>
    <name evidence="1" type="ORF">ECRASSUSDP1_LOCUS22919</name>
</gene>
<dbReference type="AlphaFoldDB" id="A0AAD1XXS5"/>
<reference evidence="1" key="1">
    <citation type="submission" date="2023-07" db="EMBL/GenBank/DDBJ databases">
        <authorList>
            <consortium name="AG Swart"/>
            <person name="Singh M."/>
            <person name="Singh A."/>
            <person name="Seah K."/>
            <person name="Emmerich C."/>
        </authorList>
    </citation>
    <scope>NUCLEOTIDE SEQUENCE</scope>
    <source>
        <strain evidence="1">DP1</strain>
    </source>
</reference>
<dbReference type="Proteomes" id="UP001295684">
    <property type="component" value="Unassembled WGS sequence"/>
</dbReference>
<sequence>MLANRVLRKSYMSKCSAMNSLTKTTLMGYHTIGKSKNSLVKEESVNVYLGQEYEELSNISSEQWFNGITRSTAANKYVSLLPFFMEARFKQKSFVLRMDLLPESEYLKFYTLTLSGIAEKYEAIKNIVPVTRYDYRAIYGRILMKQNTILDLDMVYGNYGTHDLYIFDKSGEWKDEGINHEKLSLENTYNETNWFDEFTPPAY</sequence>
<organism evidence="1 2">
    <name type="scientific">Euplotes crassus</name>
    <dbReference type="NCBI Taxonomy" id="5936"/>
    <lineage>
        <taxon>Eukaryota</taxon>
        <taxon>Sar</taxon>
        <taxon>Alveolata</taxon>
        <taxon>Ciliophora</taxon>
        <taxon>Intramacronucleata</taxon>
        <taxon>Spirotrichea</taxon>
        <taxon>Hypotrichia</taxon>
        <taxon>Euplotida</taxon>
        <taxon>Euplotidae</taxon>
        <taxon>Moneuplotes</taxon>
    </lineage>
</organism>
<keyword evidence="2" id="KW-1185">Reference proteome</keyword>
<proteinExistence type="predicted"/>